<accession>A0A445GG91</accession>
<evidence type="ECO:0000313" key="2">
    <source>
        <dbReference type="EMBL" id="RZB60257.1"/>
    </source>
</evidence>
<evidence type="ECO:0000313" key="3">
    <source>
        <dbReference type="Proteomes" id="UP000289340"/>
    </source>
</evidence>
<feature type="signal peptide" evidence="1">
    <location>
        <begin position="1"/>
        <end position="42"/>
    </location>
</feature>
<gene>
    <name evidence="2" type="ORF">D0Y65_043158</name>
</gene>
<dbReference type="EMBL" id="QZWG01000016">
    <property type="protein sequence ID" value="RZB60257.1"/>
    <property type="molecule type" value="Genomic_DNA"/>
</dbReference>
<comment type="caution">
    <text evidence="2">The sequence shown here is derived from an EMBL/GenBank/DDBJ whole genome shotgun (WGS) entry which is preliminary data.</text>
</comment>
<protein>
    <submittedName>
        <fullName evidence="2">Uncharacterized protein</fullName>
    </submittedName>
</protein>
<feature type="chain" id="PRO_5019272519" evidence="1">
    <location>
        <begin position="43"/>
        <end position="106"/>
    </location>
</feature>
<keyword evidence="1" id="KW-0732">Signal</keyword>
<sequence>MFFPFHSLSRRTDSISPPPFLASLFLFPLLLHPLSLCRNVKAITVPQWLPQAGPWKGQSRRIKGNMTSNYPTALIYRDSMVAMVTQGAHAANSFLYRDNISQSVFA</sequence>
<keyword evidence="3" id="KW-1185">Reference proteome</keyword>
<name>A0A445GG91_GLYSO</name>
<proteinExistence type="predicted"/>
<dbReference type="AlphaFoldDB" id="A0A445GG91"/>
<reference evidence="2 3" key="1">
    <citation type="submission" date="2018-09" db="EMBL/GenBank/DDBJ databases">
        <title>A high-quality reference genome of wild soybean provides a powerful tool to mine soybean genomes.</title>
        <authorList>
            <person name="Xie M."/>
            <person name="Chung C.Y.L."/>
            <person name="Li M.-W."/>
            <person name="Wong F.-L."/>
            <person name="Chan T.-F."/>
            <person name="Lam H.-M."/>
        </authorList>
    </citation>
    <scope>NUCLEOTIDE SEQUENCE [LARGE SCALE GENOMIC DNA]</scope>
    <source>
        <strain evidence="3">cv. W05</strain>
        <tissue evidence="2">Hypocotyl of etiolated seedlings</tissue>
    </source>
</reference>
<organism evidence="2 3">
    <name type="scientific">Glycine soja</name>
    <name type="common">Wild soybean</name>
    <dbReference type="NCBI Taxonomy" id="3848"/>
    <lineage>
        <taxon>Eukaryota</taxon>
        <taxon>Viridiplantae</taxon>
        <taxon>Streptophyta</taxon>
        <taxon>Embryophyta</taxon>
        <taxon>Tracheophyta</taxon>
        <taxon>Spermatophyta</taxon>
        <taxon>Magnoliopsida</taxon>
        <taxon>eudicotyledons</taxon>
        <taxon>Gunneridae</taxon>
        <taxon>Pentapetalae</taxon>
        <taxon>rosids</taxon>
        <taxon>fabids</taxon>
        <taxon>Fabales</taxon>
        <taxon>Fabaceae</taxon>
        <taxon>Papilionoideae</taxon>
        <taxon>50 kb inversion clade</taxon>
        <taxon>NPAAA clade</taxon>
        <taxon>indigoferoid/millettioid clade</taxon>
        <taxon>Phaseoleae</taxon>
        <taxon>Glycine</taxon>
        <taxon>Glycine subgen. Soja</taxon>
    </lineage>
</organism>
<evidence type="ECO:0000256" key="1">
    <source>
        <dbReference type="SAM" id="SignalP"/>
    </source>
</evidence>
<dbReference type="Proteomes" id="UP000289340">
    <property type="component" value="Chromosome 16"/>
</dbReference>